<accession>A0A291B0V9</accession>
<reference evidence="2" key="2">
    <citation type="journal article" date="2017" name="Sci. Rep.">
        <title>Characterization of a new member of Iridoviridae, Shrimp hemocyte iridescent virus (SHIV), found in white leg shrimp (Litopenaeus vannamei).</title>
        <authorList>
            <person name="Qiu L."/>
            <person name="Chen M.M."/>
            <person name="Wan X.Y."/>
            <person name="Li C."/>
            <person name="Zhang Q.L."/>
            <person name="Wang R.Y."/>
            <person name="Cheng D.Y."/>
            <person name="Dong X."/>
            <person name="Yang B."/>
            <person name="Wang X.H."/>
            <person name="Xiang J.H."/>
            <person name="Huang J."/>
        </authorList>
    </citation>
    <scope>NUCLEOTIDE SEQUENCE [LARGE SCALE GENOMIC DNA]</scope>
    <source>
        <strain evidence="2">20141215</strain>
    </source>
</reference>
<dbReference type="Proteomes" id="UP000297192">
    <property type="component" value="Segment"/>
</dbReference>
<dbReference type="KEGG" id="vg:65099883"/>
<name>A0A291B0V9_9VIRU</name>
<proteinExistence type="predicted"/>
<reference evidence="2" key="1">
    <citation type="journal article" date="2017" name="Arch. Virol.">
        <title>Complete genome sequence of shrimp hemocyte iridescent virus (SHIV) isolated from white leg shrimp, Litopenaeus vannamei.</title>
        <authorList>
            <person name="Qiu L."/>
            <person name="Chen M.M."/>
            <person name="Wang R.Y."/>
            <person name="Wan X.Y."/>
            <person name="Li C."/>
            <person name="Zhang Q.L."/>
            <person name="Dong X."/>
            <person name="Yang B."/>
            <person name="Xiang J.H."/>
            <person name="Huang J."/>
        </authorList>
    </citation>
    <scope>NUCLEOTIDE SEQUENCE [LARGE SCALE GENOMIC DNA]</scope>
    <source>
        <strain evidence="2">20141215</strain>
    </source>
</reference>
<dbReference type="GeneID" id="65099883"/>
<keyword evidence="3" id="KW-1185">Reference proteome</keyword>
<evidence type="ECO:0000313" key="3">
    <source>
        <dbReference type="Proteomes" id="UP000297192"/>
    </source>
</evidence>
<evidence type="ECO:0000256" key="1">
    <source>
        <dbReference type="SAM" id="Phobius"/>
    </source>
</evidence>
<gene>
    <name evidence="2" type="primary">111R</name>
</gene>
<organism evidence="2">
    <name type="scientific">Shrimp hemocyte iridescent virus</name>
    <dbReference type="NCBI Taxonomy" id="2039780"/>
    <lineage>
        <taxon>Viruses</taxon>
        <taxon>Varidnaviria</taxon>
        <taxon>Bamfordvirae</taxon>
        <taxon>Nucleocytoviricota</taxon>
        <taxon>Megaviricetes</taxon>
        <taxon>Pimascovirales</taxon>
        <taxon>Pimascovirales incertae sedis</taxon>
        <taxon>Iridoviridae</taxon>
        <taxon>Betairidovirinae</taxon>
        <taxon>Decapodiridovirus</taxon>
        <taxon>Decapodiridovirus litopenaeus1</taxon>
        <taxon>Decapod iridescent virus 1</taxon>
    </lineage>
</organism>
<keyword evidence="1" id="KW-0812">Transmembrane</keyword>
<protein>
    <submittedName>
        <fullName evidence="2">Uncharacterized protein</fullName>
    </submittedName>
</protein>
<dbReference type="RefSeq" id="YP_010084863.1">
    <property type="nucleotide sequence ID" value="NC_055165.1"/>
</dbReference>
<keyword evidence="1" id="KW-0472">Membrane</keyword>
<dbReference type="EMBL" id="MF599468">
    <property type="protein sequence ID" value="ATE87120.1"/>
    <property type="molecule type" value="Genomic_DNA"/>
</dbReference>
<evidence type="ECO:0000313" key="2">
    <source>
        <dbReference type="EMBL" id="ATE87120.1"/>
    </source>
</evidence>
<sequence>MVYKKYWSVVPSDSPEYDEEEREHRLENLNTNLQRENIFEFYQYPPNVRQYNEPTTVYPPQGPYTSLPVVLNVQSGYFWLMISIVIITILLLWMKFSYKGGYRYRYYW</sequence>
<feature type="transmembrane region" description="Helical" evidence="1">
    <location>
        <begin position="76"/>
        <end position="96"/>
    </location>
</feature>
<keyword evidence="1" id="KW-1133">Transmembrane helix</keyword>